<dbReference type="Pfam" id="PF00722">
    <property type="entry name" value="Glyco_hydro_16"/>
    <property type="match status" value="1"/>
</dbReference>
<evidence type="ECO:0000256" key="1">
    <source>
        <dbReference type="SAM" id="SignalP"/>
    </source>
</evidence>
<reference evidence="3" key="1">
    <citation type="submission" date="2020-02" db="EMBL/GenBank/DDBJ databases">
        <authorList>
            <person name="Meier V. D."/>
        </authorList>
    </citation>
    <scope>NUCLEOTIDE SEQUENCE</scope>
    <source>
        <strain evidence="3">AVDCRST_MAG32</strain>
    </source>
</reference>
<keyword evidence="1" id="KW-0732">Signal</keyword>
<dbReference type="InterPro" id="IPR000757">
    <property type="entry name" value="Beta-glucanase-like"/>
</dbReference>
<dbReference type="SUPFAM" id="SSF49899">
    <property type="entry name" value="Concanavalin A-like lectins/glucanases"/>
    <property type="match status" value="1"/>
</dbReference>
<dbReference type="Gene3D" id="2.60.120.200">
    <property type="match status" value="1"/>
</dbReference>
<evidence type="ECO:0000313" key="3">
    <source>
        <dbReference type="EMBL" id="CAA9402325.1"/>
    </source>
</evidence>
<feature type="domain" description="GH16" evidence="2">
    <location>
        <begin position="88"/>
        <end position="250"/>
    </location>
</feature>
<name>A0A6J4P0C6_9ACTN</name>
<protein>
    <recommendedName>
        <fullName evidence="2">GH16 domain-containing protein</fullName>
    </recommendedName>
</protein>
<dbReference type="AlphaFoldDB" id="A0A6J4P0C6"/>
<evidence type="ECO:0000259" key="2">
    <source>
        <dbReference type="Pfam" id="PF00722"/>
    </source>
</evidence>
<dbReference type="InterPro" id="IPR013320">
    <property type="entry name" value="ConA-like_dom_sf"/>
</dbReference>
<gene>
    <name evidence="3" type="ORF">AVDCRST_MAG32-3042</name>
</gene>
<feature type="signal peptide" evidence="1">
    <location>
        <begin position="1"/>
        <end position="35"/>
    </location>
</feature>
<dbReference type="GO" id="GO:0005975">
    <property type="term" value="P:carbohydrate metabolic process"/>
    <property type="evidence" value="ECO:0007669"/>
    <property type="project" value="InterPro"/>
</dbReference>
<organism evidence="3">
    <name type="scientific">uncultured Nocardioides sp</name>
    <dbReference type="NCBI Taxonomy" id="198441"/>
    <lineage>
        <taxon>Bacteria</taxon>
        <taxon>Bacillati</taxon>
        <taxon>Actinomycetota</taxon>
        <taxon>Actinomycetes</taxon>
        <taxon>Propionibacteriales</taxon>
        <taxon>Nocardioidaceae</taxon>
        <taxon>Nocardioides</taxon>
        <taxon>environmental samples</taxon>
    </lineage>
</organism>
<feature type="chain" id="PRO_5038612937" description="GH16 domain-containing protein" evidence="1">
    <location>
        <begin position="36"/>
        <end position="281"/>
    </location>
</feature>
<proteinExistence type="predicted"/>
<accession>A0A6J4P0C6</accession>
<sequence length="281" mass="31253">MSAWMSAWTLPRRAARRAVAGATAALMTVSLGAAAGPAAADHTNGPAGPVHAGNTYGWYYDGGLVYDETFVGPLAGRWDVEGRGVVQNQNGMLTLNTAGRGTVSATLMRPGQAYGRWETRLRQRQYGRGNTPYRVLTELVPVTAKSEGCGEQNIALNRFTMGRDELDVYVRTRPDRLYQSSMRRSFGQDQWHTFAVEVTPKRISWFVDAHVVRTETRPKALSGRKFQVRFTMLAAKGERMNKARMQMDWLRYWTLHAKNARSTQAPRLTKSTYGGSCAAGR</sequence>
<dbReference type="EMBL" id="CADCUM010000119">
    <property type="protein sequence ID" value="CAA9402325.1"/>
    <property type="molecule type" value="Genomic_DNA"/>
</dbReference>
<dbReference type="GO" id="GO:0004553">
    <property type="term" value="F:hydrolase activity, hydrolyzing O-glycosyl compounds"/>
    <property type="evidence" value="ECO:0007669"/>
    <property type="project" value="InterPro"/>
</dbReference>